<protein>
    <recommendedName>
        <fullName evidence="2">Flagellar motor switch protein FliN-like C-terminal domain-containing protein</fullName>
    </recommendedName>
</protein>
<name>A0A2A2GJ88_9RHOB</name>
<dbReference type="OrthoDB" id="7824563at2"/>
<dbReference type="SUPFAM" id="SSF101801">
    <property type="entry name" value="Surface presentation of antigens (SPOA)"/>
    <property type="match status" value="1"/>
</dbReference>
<feature type="region of interest" description="Disordered" evidence="1">
    <location>
        <begin position="354"/>
        <end position="391"/>
    </location>
</feature>
<keyword evidence="4" id="KW-1185">Reference proteome</keyword>
<dbReference type="AlphaFoldDB" id="A0A2A2GJ88"/>
<evidence type="ECO:0000313" key="3">
    <source>
        <dbReference type="EMBL" id="PAU97054.1"/>
    </source>
</evidence>
<gene>
    <name evidence="3" type="ORF">CK240_09785</name>
</gene>
<dbReference type="Pfam" id="PF01052">
    <property type="entry name" value="FliMN_C"/>
    <property type="match status" value="1"/>
</dbReference>
<feature type="compositionally biased region" description="Low complexity" evidence="1">
    <location>
        <begin position="377"/>
        <end position="391"/>
    </location>
</feature>
<dbReference type="Proteomes" id="UP000218023">
    <property type="component" value="Unassembled WGS sequence"/>
</dbReference>
<proteinExistence type="predicted"/>
<evidence type="ECO:0000259" key="2">
    <source>
        <dbReference type="Pfam" id="PF01052"/>
    </source>
</evidence>
<feature type="domain" description="Flagellar motor switch protein FliN-like C-terminal" evidence="2">
    <location>
        <begin position="258"/>
        <end position="325"/>
    </location>
</feature>
<accession>A0A2A2GJ88</accession>
<evidence type="ECO:0000313" key="4">
    <source>
        <dbReference type="Proteomes" id="UP000218023"/>
    </source>
</evidence>
<reference evidence="3 4" key="1">
    <citation type="submission" date="2017-09" db="EMBL/GenBank/DDBJ databases">
        <title>Paracoccus alkalisoli sp. nov., isolated from saline alkaline soil.</title>
        <authorList>
            <person name="Dong X."/>
            <person name="Zhang G."/>
        </authorList>
    </citation>
    <scope>NUCLEOTIDE SEQUENCE [LARGE SCALE GENOMIC DNA]</scope>
    <source>
        <strain evidence="3 4">WN007</strain>
    </source>
</reference>
<dbReference type="InterPro" id="IPR001543">
    <property type="entry name" value="FliN-like_C"/>
</dbReference>
<dbReference type="Gene3D" id="2.30.330.10">
    <property type="entry name" value="SpoA-like"/>
    <property type="match status" value="1"/>
</dbReference>
<feature type="region of interest" description="Disordered" evidence="1">
    <location>
        <begin position="26"/>
        <end position="52"/>
    </location>
</feature>
<sequence length="391" mass="40433">MQGAADSTEATARGGQVLRRHVAALAARRRATGATEDPPQSSPGRPVPRPPERIISGALGRAAERVHGLPLFFDRVEVRQAGLAELAECLPEPALILVAEGPAEALGAVAICPGLLASVIEMQAVGRVSSRVLPMRRPTRTDGAICADLVNACLFELGDELASQPGFEGLRGFRYASFLDDARPLGLMLEDTAFHLLSVHLRAGNAGQRDGRMVIALPVATAVRQAETRAILLEPKPEEPPPEAAGEICPAGSLAGTVRTVPIDLVGILGRRMISLGELRSLSPGDTIALPAALLSAATLETTGGQVLFRGKLGEFAGRHALRLVGGAEGATAPASGWTQHEQASVRALAHEPPIADLGTPDAFRDGEAVPSVPRSALPAGPEAAGAALAV</sequence>
<evidence type="ECO:0000256" key="1">
    <source>
        <dbReference type="SAM" id="MobiDB-lite"/>
    </source>
</evidence>
<dbReference type="InterPro" id="IPR036429">
    <property type="entry name" value="SpoA-like_sf"/>
</dbReference>
<comment type="caution">
    <text evidence="3">The sequence shown here is derived from an EMBL/GenBank/DDBJ whole genome shotgun (WGS) entry which is preliminary data.</text>
</comment>
<dbReference type="EMBL" id="NSJZ01000007">
    <property type="protein sequence ID" value="PAU97054.1"/>
    <property type="molecule type" value="Genomic_DNA"/>
</dbReference>
<organism evidence="3 4">
    <name type="scientific">Paracoccus salipaludis</name>
    <dbReference type="NCBI Taxonomy" id="2032623"/>
    <lineage>
        <taxon>Bacteria</taxon>
        <taxon>Pseudomonadati</taxon>
        <taxon>Pseudomonadota</taxon>
        <taxon>Alphaproteobacteria</taxon>
        <taxon>Rhodobacterales</taxon>
        <taxon>Paracoccaceae</taxon>
        <taxon>Paracoccus</taxon>
    </lineage>
</organism>